<evidence type="ECO:0000259" key="1">
    <source>
        <dbReference type="Pfam" id="PF10536"/>
    </source>
</evidence>
<dbReference type="InterPro" id="IPR044824">
    <property type="entry name" value="MAIN-like"/>
</dbReference>
<dbReference type="Proteomes" id="UP000701853">
    <property type="component" value="Chromosome 7"/>
</dbReference>
<dbReference type="GO" id="GO:0010073">
    <property type="term" value="P:meristem maintenance"/>
    <property type="evidence" value="ECO:0007669"/>
    <property type="project" value="InterPro"/>
</dbReference>
<dbReference type="Pfam" id="PF10536">
    <property type="entry name" value="PMD"/>
    <property type="match status" value="1"/>
</dbReference>
<evidence type="ECO:0000313" key="3">
    <source>
        <dbReference type="Proteomes" id="UP000701853"/>
    </source>
</evidence>
<sequence>MCTITLEDVALQLGLPMDGPIIMGLAVIQGKVDLCMAMLGKVPNRFEDFSEYAKLSWGSTVLSTLCRELSRAMQSDKMLIGGCLLLLQSWAWWRIPFLCHKVIDLYMFPLVTRWNHRPSYVRLPNELDEIRLLLDQCSKTV</sequence>
<dbReference type="PANTHER" id="PTHR46033">
    <property type="entry name" value="PROTEIN MAIN-LIKE 2"/>
    <property type="match status" value="1"/>
</dbReference>
<comment type="caution">
    <text evidence="2">The sequence shown here is derived from an EMBL/GenBank/DDBJ whole genome shotgun (WGS) entry which is preliminary data.</text>
</comment>
<accession>A0A8J5Z691</accession>
<protein>
    <recommendedName>
        <fullName evidence="1">Aminotransferase-like plant mobile domain-containing protein</fullName>
    </recommendedName>
</protein>
<organism evidence="2 3">
    <name type="scientific">Gossypium anomalum</name>
    <dbReference type="NCBI Taxonomy" id="47600"/>
    <lineage>
        <taxon>Eukaryota</taxon>
        <taxon>Viridiplantae</taxon>
        <taxon>Streptophyta</taxon>
        <taxon>Embryophyta</taxon>
        <taxon>Tracheophyta</taxon>
        <taxon>Spermatophyta</taxon>
        <taxon>Magnoliopsida</taxon>
        <taxon>eudicotyledons</taxon>
        <taxon>Gunneridae</taxon>
        <taxon>Pentapetalae</taxon>
        <taxon>rosids</taxon>
        <taxon>malvids</taxon>
        <taxon>Malvales</taxon>
        <taxon>Malvaceae</taxon>
        <taxon>Malvoideae</taxon>
        <taxon>Gossypium</taxon>
    </lineage>
</organism>
<feature type="domain" description="Aminotransferase-like plant mobile" evidence="1">
    <location>
        <begin position="46"/>
        <end position="138"/>
    </location>
</feature>
<evidence type="ECO:0000313" key="2">
    <source>
        <dbReference type="EMBL" id="KAG8489385.1"/>
    </source>
</evidence>
<reference evidence="2 3" key="1">
    <citation type="journal article" date="2021" name="bioRxiv">
        <title>The Gossypium anomalum genome as a resource for cotton improvement and evolutionary analysis of hybrid incompatibility.</title>
        <authorList>
            <person name="Grover C.E."/>
            <person name="Yuan D."/>
            <person name="Arick M.A."/>
            <person name="Miller E.R."/>
            <person name="Hu G."/>
            <person name="Peterson D.G."/>
            <person name="Wendel J.F."/>
            <person name="Udall J.A."/>
        </authorList>
    </citation>
    <scope>NUCLEOTIDE SEQUENCE [LARGE SCALE GENOMIC DNA]</scope>
    <source>
        <strain evidence="2">JFW-Udall</strain>
        <tissue evidence="2">Leaf</tissue>
    </source>
</reference>
<dbReference type="InterPro" id="IPR019557">
    <property type="entry name" value="AminoTfrase-like_pln_mobile"/>
</dbReference>
<dbReference type="PANTHER" id="PTHR46033:SF8">
    <property type="entry name" value="PROTEIN MAINTENANCE OF MERISTEMS-LIKE"/>
    <property type="match status" value="1"/>
</dbReference>
<gene>
    <name evidence="2" type="ORF">CXB51_017479</name>
</gene>
<name>A0A8J5Z691_9ROSI</name>
<keyword evidence="3" id="KW-1185">Reference proteome</keyword>
<dbReference type="EMBL" id="JAHUZN010000007">
    <property type="protein sequence ID" value="KAG8489385.1"/>
    <property type="molecule type" value="Genomic_DNA"/>
</dbReference>
<dbReference type="OrthoDB" id="972797at2759"/>
<dbReference type="AlphaFoldDB" id="A0A8J5Z691"/>
<proteinExistence type="predicted"/>